<gene>
    <name evidence="1" type="ORF">BODMHOLK_00015</name>
</gene>
<evidence type="ECO:0000313" key="1">
    <source>
        <dbReference type="EMBL" id="QNT35724.1"/>
    </source>
</evidence>
<organism evidence="1">
    <name type="scientific">uncultured Methanosarcinales archaeon</name>
    <dbReference type="NCBI Taxonomy" id="183757"/>
    <lineage>
        <taxon>Archaea</taxon>
        <taxon>Methanobacteriati</taxon>
        <taxon>Methanobacteriota</taxon>
        <taxon>Stenosarchaea group</taxon>
        <taxon>Methanomicrobia</taxon>
        <taxon>Methanosarcinales</taxon>
        <taxon>environmental samples</taxon>
    </lineage>
</organism>
<dbReference type="AlphaFoldDB" id="A0A7H1KP60"/>
<accession>A0A7H1KP60</accession>
<proteinExistence type="predicted"/>
<reference evidence="1" key="1">
    <citation type="submission" date="2020-07" db="EMBL/GenBank/DDBJ databases">
        <title>Unique genomic features of the anaerobic methanotrophic archaea.</title>
        <authorList>
            <person name="Chadwick G.L."/>
            <person name="Skennerton C.T."/>
            <person name="Laso-Perez R."/>
            <person name="Leu A.O."/>
            <person name="Speth D.R."/>
            <person name="Yu H."/>
            <person name="Morgan-Lang C."/>
            <person name="Hatzenpichler R."/>
            <person name="Goudeau D."/>
            <person name="Malmstrom R."/>
            <person name="Brazelton W.J."/>
            <person name="Woyke T."/>
            <person name="Hallam S.J."/>
            <person name="Tyson G.W."/>
            <person name="Wegener G."/>
            <person name="Boetius A."/>
            <person name="Orphan V."/>
        </authorList>
    </citation>
    <scope>NUCLEOTIDE SEQUENCE</scope>
</reference>
<protein>
    <submittedName>
        <fullName evidence="1">Uncharacterized protein</fullName>
    </submittedName>
</protein>
<name>A0A7H1KP60_9EURY</name>
<sequence>MCEVQMMNRQILLDLLTNILSSQGYDVNPLIRGTHPRTDLVVAKDERMTCVQYGMTESDLRYFVDAVQGAYDALFISDEITDQMALFADRYNIRIWDRAELEIRIGKAMLAEAEDTRYDLLGQEYQKSHEYEPQEYQKYEPRGYHGSQEYQEYSAGRMPEIIEIADDSRDALQIRCAPIRVDERRAIATAKGFVSSATGAAIEFVPFWNYSYVIDTYRQHKTKAIHLSAEGSGAINALNREKHEHLQEVCDSISVPCQDYEIKSPTVTKIEAREEILNDAIESNTKNVASTSTSGGAIITEHRTVRPMAKDIDINMELVYLPVWDVKGMNGSIMIDAHDGNAMTTPVDDDVEFL</sequence>
<dbReference type="EMBL" id="MT776530">
    <property type="protein sequence ID" value="QNT35724.1"/>
    <property type="molecule type" value="Genomic_DNA"/>
</dbReference>